<accession>V8N497</accession>
<dbReference type="SUPFAM" id="SSF52540">
    <property type="entry name" value="P-loop containing nucleoside triphosphate hydrolases"/>
    <property type="match status" value="1"/>
</dbReference>
<evidence type="ECO:0000256" key="4">
    <source>
        <dbReference type="ARBA" id="ARBA00023175"/>
    </source>
</evidence>
<protein>
    <recommendedName>
        <fullName evidence="6">Myosin motor domain-containing protein</fullName>
    </recommendedName>
</protein>
<comment type="caution">
    <text evidence="5">Lacks conserved residue(s) required for the propagation of feature annotation.</text>
</comment>
<comment type="caution">
    <text evidence="7">The sequence shown here is derived from an EMBL/GenBank/DDBJ whole genome shotgun (WGS) entry which is preliminary data.</text>
</comment>
<keyword evidence="8" id="KW-1185">Reference proteome</keyword>
<dbReference type="PANTHER" id="PTHR47335:SF1">
    <property type="entry name" value="UNCONVENTIONAL MYOSIN-XVI"/>
    <property type="match status" value="1"/>
</dbReference>
<evidence type="ECO:0000256" key="5">
    <source>
        <dbReference type="PROSITE-ProRule" id="PRU00782"/>
    </source>
</evidence>
<dbReference type="EMBL" id="AZIM01010742">
    <property type="protein sequence ID" value="ETE56955.1"/>
    <property type="molecule type" value="Genomic_DNA"/>
</dbReference>
<organism evidence="7 8">
    <name type="scientific">Ophiophagus hannah</name>
    <name type="common">King cobra</name>
    <name type="synonym">Naja hannah</name>
    <dbReference type="NCBI Taxonomy" id="8665"/>
    <lineage>
        <taxon>Eukaryota</taxon>
        <taxon>Metazoa</taxon>
        <taxon>Chordata</taxon>
        <taxon>Craniata</taxon>
        <taxon>Vertebrata</taxon>
        <taxon>Euteleostomi</taxon>
        <taxon>Lepidosauria</taxon>
        <taxon>Squamata</taxon>
        <taxon>Bifurcata</taxon>
        <taxon>Unidentata</taxon>
        <taxon>Episquamata</taxon>
        <taxon>Toxicofera</taxon>
        <taxon>Serpentes</taxon>
        <taxon>Colubroidea</taxon>
        <taxon>Elapidae</taxon>
        <taxon>Elapinae</taxon>
        <taxon>Ophiophagus</taxon>
    </lineage>
</organism>
<feature type="non-terminal residue" evidence="7">
    <location>
        <position position="1"/>
    </location>
</feature>
<gene>
    <name evidence="7" type="ORF">L345_17333</name>
</gene>
<dbReference type="GO" id="GO:2000134">
    <property type="term" value="P:negative regulation of G1/S transition of mitotic cell cycle"/>
    <property type="evidence" value="ECO:0007669"/>
    <property type="project" value="TreeGrafter"/>
</dbReference>
<dbReference type="OrthoDB" id="2505895at2759"/>
<name>V8N497_OPHHA</name>
<feature type="domain" description="Myosin motor" evidence="6">
    <location>
        <begin position="1"/>
        <end position="90"/>
    </location>
</feature>
<evidence type="ECO:0000313" key="7">
    <source>
        <dbReference type="EMBL" id="ETE56955.1"/>
    </source>
</evidence>
<dbReference type="GO" id="GO:0005654">
    <property type="term" value="C:nucleoplasm"/>
    <property type="evidence" value="ECO:0007669"/>
    <property type="project" value="TreeGrafter"/>
</dbReference>
<dbReference type="Proteomes" id="UP000018936">
    <property type="component" value="Unassembled WGS sequence"/>
</dbReference>
<evidence type="ECO:0000259" key="6">
    <source>
        <dbReference type="PROSITE" id="PS51456"/>
    </source>
</evidence>
<reference evidence="7 8" key="1">
    <citation type="journal article" date="2013" name="Proc. Natl. Acad. Sci. U.S.A.">
        <title>The king cobra genome reveals dynamic gene evolution and adaptation in the snake venom system.</title>
        <authorList>
            <person name="Vonk F.J."/>
            <person name="Casewell N.R."/>
            <person name="Henkel C.V."/>
            <person name="Heimberg A.M."/>
            <person name="Jansen H.J."/>
            <person name="McCleary R.J."/>
            <person name="Kerkkamp H.M."/>
            <person name="Vos R.A."/>
            <person name="Guerreiro I."/>
            <person name="Calvete J.J."/>
            <person name="Wuster W."/>
            <person name="Woods A.E."/>
            <person name="Logan J.M."/>
            <person name="Harrison R.A."/>
            <person name="Castoe T.A."/>
            <person name="de Koning A.P."/>
            <person name="Pollock D.D."/>
            <person name="Yandell M."/>
            <person name="Calderon D."/>
            <person name="Renjifo C."/>
            <person name="Currier R.B."/>
            <person name="Salgado D."/>
            <person name="Pla D."/>
            <person name="Sanz L."/>
            <person name="Hyder A.S."/>
            <person name="Ribeiro J.M."/>
            <person name="Arntzen J.W."/>
            <person name="van den Thillart G.E."/>
            <person name="Boetzer M."/>
            <person name="Pirovano W."/>
            <person name="Dirks R.P."/>
            <person name="Spaink H.P."/>
            <person name="Duboule D."/>
            <person name="McGlinn E."/>
            <person name="Kini R.M."/>
            <person name="Richardson M.K."/>
        </authorList>
    </citation>
    <scope>NUCLEOTIDE SEQUENCE</scope>
    <source>
        <tissue evidence="7">Blood</tissue>
    </source>
</reference>
<dbReference type="PROSITE" id="PS51456">
    <property type="entry name" value="MYOSIN_MOTOR"/>
    <property type="match status" value="1"/>
</dbReference>
<dbReference type="InterPro" id="IPR052838">
    <property type="entry name" value="Myosin-XVI"/>
</dbReference>
<keyword evidence="4" id="KW-0505">Motor protein</keyword>
<comment type="similarity">
    <text evidence="5">Belongs to the TRAFAC class myosin-kinesin ATPase superfamily. Myosin family.</text>
</comment>
<dbReference type="GO" id="GO:0048471">
    <property type="term" value="C:perinuclear region of cytoplasm"/>
    <property type="evidence" value="ECO:0007669"/>
    <property type="project" value="TreeGrafter"/>
</dbReference>
<dbReference type="PANTHER" id="PTHR47335">
    <property type="entry name" value="UNCONVENTIONAL MYOSIN-XVI"/>
    <property type="match status" value="1"/>
</dbReference>
<feature type="non-terminal residue" evidence="7">
    <location>
        <position position="90"/>
    </location>
</feature>
<dbReference type="InterPro" id="IPR027417">
    <property type="entry name" value="P-loop_NTPase"/>
</dbReference>
<sequence length="90" mass="9831">ANPPSCDRLEELANLVYLNESSALHTLRQRYGGNLIHTYAGPNLKWQALYTILEAFGNSSTSLNSNATRFSQIISLDFDQAGQVASASVQ</sequence>
<dbReference type="GO" id="GO:0051015">
    <property type="term" value="F:actin filament binding"/>
    <property type="evidence" value="ECO:0007669"/>
    <property type="project" value="TreeGrafter"/>
</dbReference>
<evidence type="ECO:0000256" key="1">
    <source>
        <dbReference type="ARBA" id="ARBA00022741"/>
    </source>
</evidence>
<keyword evidence="1" id="KW-0547">Nucleotide-binding</keyword>
<dbReference type="InterPro" id="IPR036961">
    <property type="entry name" value="Kinesin_motor_dom_sf"/>
</dbReference>
<evidence type="ECO:0000313" key="8">
    <source>
        <dbReference type="Proteomes" id="UP000018936"/>
    </source>
</evidence>
<evidence type="ECO:0000256" key="2">
    <source>
        <dbReference type="ARBA" id="ARBA00022840"/>
    </source>
</evidence>
<dbReference type="GO" id="GO:0016459">
    <property type="term" value="C:myosin complex"/>
    <property type="evidence" value="ECO:0007669"/>
    <property type="project" value="UniProtKB-KW"/>
</dbReference>
<dbReference type="GO" id="GO:0005524">
    <property type="term" value="F:ATP binding"/>
    <property type="evidence" value="ECO:0007669"/>
    <property type="project" value="UniProtKB-KW"/>
</dbReference>
<dbReference type="GO" id="GO:0003774">
    <property type="term" value="F:cytoskeletal motor activity"/>
    <property type="evidence" value="ECO:0007669"/>
    <property type="project" value="InterPro"/>
</dbReference>
<dbReference type="GO" id="GO:0043491">
    <property type="term" value="P:phosphatidylinositol 3-kinase/protein kinase B signal transduction"/>
    <property type="evidence" value="ECO:0007669"/>
    <property type="project" value="TreeGrafter"/>
</dbReference>
<dbReference type="GO" id="GO:0019903">
    <property type="term" value="F:protein phosphatase binding"/>
    <property type="evidence" value="ECO:0007669"/>
    <property type="project" value="TreeGrafter"/>
</dbReference>
<dbReference type="InterPro" id="IPR001609">
    <property type="entry name" value="Myosin_head_motor_dom-like"/>
</dbReference>
<proteinExistence type="inferred from homology"/>
<evidence type="ECO:0000256" key="3">
    <source>
        <dbReference type="ARBA" id="ARBA00023123"/>
    </source>
</evidence>
<dbReference type="AlphaFoldDB" id="V8N497"/>
<keyword evidence="3 5" id="KW-0518">Myosin</keyword>
<dbReference type="GO" id="GO:0048812">
    <property type="term" value="P:neuron projection morphogenesis"/>
    <property type="evidence" value="ECO:0007669"/>
    <property type="project" value="TreeGrafter"/>
</dbReference>
<dbReference type="Gene3D" id="3.40.850.10">
    <property type="entry name" value="Kinesin motor domain"/>
    <property type="match status" value="2"/>
</dbReference>
<keyword evidence="5" id="KW-0009">Actin-binding</keyword>
<keyword evidence="2" id="KW-0067">ATP-binding</keyword>